<comment type="caution">
    <text evidence="3">The sequence shown here is derived from an EMBL/GenBank/DDBJ whole genome shotgun (WGS) entry which is preliminary data.</text>
</comment>
<proteinExistence type="inferred from homology"/>
<sequence length="473" mass="50260">MADEAAPLLDRAPNELRVVLELSGPLIAIQLLEVVPSSVNGMLTGHLATGDAESRLFLAAIGLGGLFFTVFVYSVAIGVSASMDALCSQAFGKGAIRDMGYIFQTGVLCAALLYLPLSLLCFFSADILVGLGQSLEIAQAAQHLTRIMIVGIPFVFGYEFLKRVLQGQTILYPILAAIAVGNVVNAAASYALMYHTPLGYTGSALSAAFLNAAGCGVMLNKVRRLEPWSSGFEWSLAEALKRLPHFAYLSANGVGMVLFELIGMAIPSFIAGRLPAPAVAMSANTIYMAFRYLFTMVYLGISFAAGIRVGNALGRGDADSAQQAAWYSLKLSVAWAAIATVAMVAFGPLYARGYTTDEAILSVANDLFWYTGPAQIAIGVWATAQGIFRGIGHPHQGAVANFVGFLLVGVPLGYHLGFGQGWGIVGLWAGTYAGFSLCAFYGLYWLYVADWNSMVKEVETTFELSPPAKDLLA</sequence>
<feature type="transmembrane region" description="Helical" evidence="2">
    <location>
        <begin position="56"/>
        <end position="80"/>
    </location>
</feature>
<dbReference type="OrthoDB" id="2126698at2759"/>
<name>A0A1V9ZRY8_ACHHY</name>
<feature type="transmembrane region" description="Helical" evidence="2">
    <location>
        <begin position="331"/>
        <end position="351"/>
    </location>
</feature>
<feature type="transmembrane region" description="Helical" evidence="2">
    <location>
        <begin position="170"/>
        <end position="192"/>
    </location>
</feature>
<dbReference type="PANTHER" id="PTHR11206">
    <property type="entry name" value="MULTIDRUG RESISTANCE PROTEIN"/>
    <property type="match status" value="1"/>
</dbReference>
<evidence type="ECO:0000256" key="1">
    <source>
        <dbReference type="ARBA" id="ARBA00010199"/>
    </source>
</evidence>
<keyword evidence="2" id="KW-0472">Membrane</keyword>
<dbReference type="EMBL" id="JNBR01000024">
    <property type="protein sequence ID" value="OQS00775.1"/>
    <property type="molecule type" value="Genomic_DNA"/>
</dbReference>
<dbReference type="NCBIfam" id="TIGR00797">
    <property type="entry name" value="matE"/>
    <property type="match status" value="1"/>
</dbReference>
<reference evidence="3 4" key="1">
    <citation type="journal article" date="2014" name="Genome Biol. Evol.">
        <title>The secreted proteins of Achlya hypogyna and Thraustotheca clavata identify the ancestral oomycete secretome and reveal gene acquisitions by horizontal gene transfer.</title>
        <authorList>
            <person name="Misner I."/>
            <person name="Blouin N."/>
            <person name="Leonard G."/>
            <person name="Richards T.A."/>
            <person name="Lane C.E."/>
        </authorList>
    </citation>
    <scope>NUCLEOTIDE SEQUENCE [LARGE SCALE GENOMIC DNA]</scope>
    <source>
        <strain evidence="3 4">ATCC 48635</strain>
    </source>
</reference>
<dbReference type="AlphaFoldDB" id="A0A1V9ZRY8"/>
<feature type="transmembrane region" description="Helical" evidence="2">
    <location>
        <begin position="399"/>
        <end position="416"/>
    </location>
</feature>
<organism evidence="3 4">
    <name type="scientific">Achlya hypogyna</name>
    <name type="common">Oomycete</name>
    <name type="synonym">Protoachlya hypogyna</name>
    <dbReference type="NCBI Taxonomy" id="1202772"/>
    <lineage>
        <taxon>Eukaryota</taxon>
        <taxon>Sar</taxon>
        <taxon>Stramenopiles</taxon>
        <taxon>Oomycota</taxon>
        <taxon>Saprolegniomycetes</taxon>
        <taxon>Saprolegniales</taxon>
        <taxon>Achlyaceae</taxon>
        <taxon>Achlya</taxon>
    </lineage>
</organism>
<feature type="transmembrane region" description="Helical" evidence="2">
    <location>
        <begin position="101"/>
        <end position="125"/>
    </location>
</feature>
<dbReference type="GO" id="GO:0042910">
    <property type="term" value="F:xenobiotic transmembrane transporter activity"/>
    <property type="evidence" value="ECO:0007669"/>
    <property type="project" value="InterPro"/>
</dbReference>
<feature type="transmembrane region" description="Helical" evidence="2">
    <location>
        <begin position="367"/>
        <end position="387"/>
    </location>
</feature>
<dbReference type="Proteomes" id="UP000243579">
    <property type="component" value="Unassembled WGS sequence"/>
</dbReference>
<dbReference type="GO" id="GO:0015297">
    <property type="term" value="F:antiporter activity"/>
    <property type="evidence" value="ECO:0007669"/>
    <property type="project" value="InterPro"/>
</dbReference>
<feature type="transmembrane region" description="Helical" evidence="2">
    <location>
        <begin position="290"/>
        <end position="310"/>
    </location>
</feature>
<comment type="similarity">
    <text evidence="1">Belongs to the multi antimicrobial extrusion (MATE) (TC 2.A.66.1) family.</text>
</comment>
<evidence type="ECO:0000313" key="3">
    <source>
        <dbReference type="EMBL" id="OQS00775.1"/>
    </source>
</evidence>
<evidence type="ECO:0000313" key="4">
    <source>
        <dbReference type="Proteomes" id="UP000243579"/>
    </source>
</evidence>
<dbReference type="Pfam" id="PF01554">
    <property type="entry name" value="MatE"/>
    <property type="match status" value="2"/>
</dbReference>
<feature type="transmembrane region" description="Helical" evidence="2">
    <location>
        <begin position="198"/>
        <end position="219"/>
    </location>
</feature>
<dbReference type="STRING" id="1202772.A0A1V9ZRY8"/>
<protein>
    <submittedName>
        <fullName evidence="3">Multidrug/Oligosaccharidyl-lipid/Polysaccharide (MOP) Flippase Superfamily</fullName>
    </submittedName>
</protein>
<feature type="transmembrane region" description="Helical" evidence="2">
    <location>
        <begin position="137"/>
        <end position="158"/>
    </location>
</feature>
<feature type="transmembrane region" description="Helical" evidence="2">
    <location>
        <begin position="246"/>
        <end position="270"/>
    </location>
</feature>
<feature type="transmembrane region" description="Helical" evidence="2">
    <location>
        <begin position="422"/>
        <end position="447"/>
    </location>
</feature>
<gene>
    <name evidence="3" type="ORF">ACHHYP_02695</name>
</gene>
<keyword evidence="4" id="KW-1185">Reference proteome</keyword>
<accession>A0A1V9ZRY8</accession>
<dbReference type="GO" id="GO:0016020">
    <property type="term" value="C:membrane"/>
    <property type="evidence" value="ECO:0007669"/>
    <property type="project" value="InterPro"/>
</dbReference>
<evidence type="ECO:0000256" key="2">
    <source>
        <dbReference type="SAM" id="Phobius"/>
    </source>
</evidence>
<dbReference type="InterPro" id="IPR002528">
    <property type="entry name" value="MATE_fam"/>
</dbReference>
<keyword evidence="2" id="KW-0812">Transmembrane</keyword>
<keyword evidence="2" id="KW-1133">Transmembrane helix</keyword>